<dbReference type="GO" id="GO:0000428">
    <property type="term" value="C:DNA-directed RNA polymerase complex"/>
    <property type="evidence" value="ECO:0007669"/>
    <property type="project" value="UniProtKB-KW"/>
</dbReference>
<dbReference type="VEuPathDB" id="PiroplasmaDB:BBBOND_0102755"/>
<dbReference type="RefSeq" id="XP_012766135.1">
    <property type="nucleotide sequence ID" value="XM_012910681.1"/>
</dbReference>
<dbReference type="OrthoDB" id="10510972at2759"/>
<dbReference type="OMA" id="WYATVIS"/>
<keyword evidence="2" id="KW-0804">Transcription</keyword>
<organism evidence="2 3">
    <name type="scientific">Babesia bigemina</name>
    <dbReference type="NCBI Taxonomy" id="5866"/>
    <lineage>
        <taxon>Eukaryota</taxon>
        <taxon>Sar</taxon>
        <taxon>Alveolata</taxon>
        <taxon>Apicomplexa</taxon>
        <taxon>Aconoidasida</taxon>
        <taxon>Piroplasmida</taxon>
        <taxon>Babesiidae</taxon>
        <taxon>Babesia</taxon>
    </lineage>
</organism>
<evidence type="ECO:0000256" key="1">
    <source>
        <dbReference type="SAM" id="Phobius"/>
    </source>
</evidence>
<keyword evidence="2" id="KW-0240">DNA-directed RNA polymerase</keyword>
<dbReference type="GeneID" id="24562490"/>
<keyword evidence="1" id="KW-0472">Membrane</keyword>
<proteinExistence type="predicted"/>
<keyword evidence="3" id="KW-1185">Reference proteome</keyword>
<evidence type="ECO:0000313" key="3">
    <source>
        <dbReference type="Proteomes" id="UP000033188"/>
    </source>
</evidence>
<gene>
    <name evidence="2" type="ORF">BBBOND_0102755</name>
</gene>
<reference evidence="3" key="1">
    <citation type="journal article" date="2014" name="Nucleic Acids Res.">
        <title>The evolutionary dynamics of variant antigen genes in Babesia reveal a history of genomic innovation underlying host-parasite interaction.</title>
        <authorList>
            <person name="Jackson A.P."/>
            <person name="Otto T.D."/>
            <person name="Darby A."/>
            <person name="Ramaprasad A."/>
            <person name="Xia D."/>
            <person name="Echaide I.E."/>
            <person name="Farber M."/>
            <person name="Gahlot S."/>
            <person name="Gamble J."/>
            <person name="Gupta D."/>
            <person name="Gupta Y."/>
            <person name="Jackson L."/>
            <person name="Malandrin L."/>
            <person name="Malas T.B."/>
            <person name="Moussa E."/>
            <person name="Nair M."/>
            <person name="Reid A.J."/>
            <person name="Sanders M."/>
            <person name="Sharma J."/>
            <person name="Tracey A."/>
            <person name="Quail M.A."/>
            <person name="Weir W."/>
            <person name="Wastling J.M."/>
            <person name="Hall N."/>
            <person name="Willadsen P."/>
            <person name="Lingelbach K."/>
            <person name="Shiels B."/>
            <person name="Tait A."/>
            <person name="Berriman M."/>
            <person name="Allred D.R."/>
            <person name="Pain A."/>
        </authorList>
    </citation>
    <scope>NUCLEOTIDE SEQUENCE [LARGE SCALE GENOMIC DNA]</scope>
    <source>
        <strain evidence="3">Bond</strain>
    </source>
</reference>
<keyword evidence="1" id="KW-1133">Transmembrane helix</keyword>
<sequence>MSKFFQLEERDVVVSSVYGAALYEIYTDRQTLPKLAKVAWYATLLSAFLLDGISILLTLLPFLDQGIFVALQRLGARVDISWAHYFSAQLLFTTVLYAVLPLALLCDRLFVWQSLQSWNLVGFALQLASVQYARCCCVFAFVARAAIGLCLRIAIADLTFKVPADEEPLDTIGGGKIALDCKRP</sequence>
<dbReference type="KEGG" id="bbig:BBBOND_0102755"/>
<keyword evidence="1" id="KW-0812">Transmembrane</keyword>
<evidence type="ECO:0000313" key="2">
    <source>
        <dbReference type="EMBL" id="CDR93949.1"/>
    </source>
</evidence>
<protein>
    <submittedName>
        <fullName evidence="2">DNA-directed RNA polymerase 2 subunit, putative</fullName>
    </submittedName>
</protein>
<name>A0A061D4S1_BABBI</name>
<feature type="transmembrane region" description="Helical" evidence="1">
    <location>
        <begin position="82"/>
        <end position="106"/>
    </location>
</feature>
<accession>A0A061D4S1</accession>
<dbReference type="Proteomes" id="UP000033188">
    <property type="component" value="Chromosome 1"/>
</dbReference>
<feature type="transmembrane region" description="Helical" evidence="1">
    <location>
        <begin position="38"/>
        <end position="62"/>
    </location>
</feature>
<dbReference type="AlphaFoldDB" id="A0A061D4S1"/>
<dbReference type="EMBL" id="LK391707">
    <property type="protein sequence ID" value="CDR93949.1"/>
    <property type="molecule type" value="Genomic_DNA"/>
</dbReference>